<comment type="caution">
    <text evidence="2">The sequence shown here is derived from an EMBL/GenBank/DDBJ whole genome shotgun (WGS) entry which is preliminary data.</text>
</comment>
<dbReference type="RefSeq" id="WP_008938889.1">
    <property type="nucleotide sequence ID" value="NZ_APAT01000015.1"/>
</dbReference>
<organism evidence="2 3">
    <name type="scientific">Marinobacter santoriniensis NKSG1</name>
    <dbReference type="NCBI Taxonomy" id="1288826"/>
    <lineage>
        <taxon>Bacteria</taxon>
        <taxon>Pseudomonadati</taxon>
        <taxon>Pseudomonadota</taxon>
        <taxon>Gammaproteobacteria</taxon>
        <taxon>Pseudomonadales</taxon>
        <taxon>Marinobacteraceae</taxon>
        <taxon>Marinobacter</taxon>
    </lineage>
</organism>
<keyword evidence="2" id="KW-0808">Transferase</keyword>
<dbReference type="OrthoDB" id="9802649at2"/>
<evidence type="ECO:0000259" key="1">
    <source>
        <dbReference type="Pfam" id="PF00535"/>
    </source>
</evidence>
<keyword evidence="3" id="KW-1185">Reference proteome</keyword>
<sequence length="294" mass="33564">MSTFKLSEFRSMIVPDESEIMRNWDNESESPLVSVVCTTYNHERYIDDAIKGFLLQKTTFPFEIIIHDDCSSDGTLAILLRYKEKFPNIIKLVVQSENQRSKGIRPIPNACATATGEFIAICEGDDFWIDSDKLQRQANILIKNSDVSLCVHNCYRMNSKTGEIELFNKVDLPEFITSRDIILKSWFSPTGSFFLRRSVMINVPLDYADGANGDMLILFEASLAGAVFYDSAARSVYRYLSVSSHSSVSSYSGLINKKMNFYRYAVNRDGSLIVWVFLKIIYYKVMLMIKGGRR</sequence>
<dbReference type="PANTHER" id="PTHR22916:SF3">
    <property type="entry name" value="UDP-GLCNAC:BETAGAL BETA-1,3-N-ACETYLGLUCOSAMINYLTRANSFERASE-LIKE PROTEIN 1"/>
    <property type="match status" value="1"/>
</dbReference>
<dbReference type="Proteomes" id="UP000011960">
    <property type="component" value="Unassembled WGS sequence"/>
</dbReference>
<dbReference type="SUPFAM" id="SSF53448">
    <property type="entry name" value="Nucleotide-diphospho-sugar transferases"/>
    <property type="match status" value="1"/>
</dbReference>
<proteinExistence type="predicted"/>
<evidence type="ECO:0000313" key="3">
    <source>
        <dbReference type="Proteomes" id="UP000011960"/>
    </source>
</evidence>
<dbReference type="AlphaFoldDB" id="M7CS14"/>
<dbReference type="InterPro" id="IPR029044">
    <property type="entry name" value="Nucleotide-diphossugar_trans"/>
</dbReference>
<dbReference type="EMBL" id="APAT01000015">
    <property type="protein sequence ID" value="EMP55944.1"/>
    <property type="molecule type" value="Genomic_DNA"/>
</dbReference>
<reference evidence="2 3" key="1">
    <citation type="journal article" date="2013" name="Genome Announc.">
        <title>Genome Sequence of Hydrothermal Arsenic-Respiring Bacterium Marinobacter santoriniensis NKSG1T.</title>
        <authorList>
            <person name="Handley K.M."/>
            <person name="Upton M."/>
            <person name="Beatson S.A."/>
            <person name="Hery M."/>
            <person name="Lloyd J.R."/>
        </authorList>
    </citation>
    <scope>NUCLEOTIDE SEQUENCE [LARGE SCALE GENOMIC DNA]</scope>
    <source>
        <strain evidence="2 3">NKSG1</strain>
    </source>
</reference>
<protein>
    <submittedName>
        <fullName evidence="2">Glycosyl transferase family protein</fullName>
    </submittedName>
</protein>
<gene>
    <name evidence="2" type="ORF">MSNKSG1_08733</name>
</gene>
<dbReference type="GO" id="GO:0016758">
    <property type="term" value="F:hexosyltransferase activity"/>
    <property type="evidence" value="ECO:0007669"/>
    <property type="project" value="UniProtKB-ARBA"/>
</dbReference>
<dbReference type="Gene3D" id="3.90.550.10">
    <property type="entry name" value="Spore Coat Polysaccharide Biosynthesis Protein SpsA, Chain A"/>
    <property type="match status" value="1"/>
</dbReference>
<feature type="domain" description="Glycosyltransferase 2-like" evidence="1">
    <location>
        <begin position="34"/>
        <end position="199"/>
    </location>
</feature>
<dbReference type="Pfam" id="PF00535">
    <property type="entry name" value="Glycos_transf_2"/>
    <property type="match status" value="1"/>
</dbReference>
<accession>M7CS14</accession>
<dbReference type="eggNOG" id="COG0463">
    <property type="taxonomic scope" value="Bacteria"/>
</dbReference>
<name>M7CS14_9GAMM</name>
<evidence type="ECO:0000313" key="2">
    <source>
        <dbReference type="EMBL" id="EMP55944.1"/>
    </source>
</evidence>
<dbReference type="InterPro" id="IPR001173">
    <property type="entry name" value="Glyco_trans_2-like"/>
</dbReference>
<dbReference type="PANTHER" id="PTHR22916">
    <property type="entry name" value="GLYCOSYLTRANSFERASE"/>
    <property type="match status" value="1"/>
</dbReference>
<dbReference type="STRING" id="1288826.MSNKSG1_08733"/>